<evidence type="ECO:0000313" key="3">
    <source>
        <dbReference type="Proteomes" id="UP000053328"/>
    </source>
</evidence>
<dbReference type="InterPro" id="IPR036866">
    <property type="entry name" value="RibonucZ/Hydroxyglut_hydro"/>
</dbReference>
<feature type="domain" description="Metallo-beta-lactamase" evidence="1">
    <location>
        <begin position="1"/>
        <end position="181"/>
    </location>
</feature>
<dbReference type="GO" id="GO:0044550">
    <property type="term" value="P:secondary metabolite biosynthetic process"/>
    <property type="evidence" value="ECO:0007669"/>
    <property type="project" value="TreeGrafter"/>
</dbReference>
<proteinExistence type="predicted"/>
<protein>
    <recommendedName>
        <fullName evidence="1">Metallo-beta-lactamase domain-containing protein</fullName>
    </recommendedName>
</protein>
<evidence type="ECO:0000313" key="2">
    <source>
        <dbReference type="EMBL" id="KIW16067.1"/>
    </source>
</evidence>
<dbReference type="VEuPathDB" id="FungiDB:PV08_06118"/>
<dbReference type="InterPro" id="IPR050662">
    <property type="entry name" value="Sec-metab_biosynth-thioest"/>
</dbReference>
<name>A0A0D1ZTH3_9EURO</name>
<dbReference type="Proteomes" id="UP000053328">
    <property type="component" value="Unassembled WGS sequence"/>
</dbReference>
<dbReference type="GeneID" id="27333201"/>
<organism evidence="2 3">
    <name type="scientific">Exophiala spinifera</name>
    <dbReference type="NCBI Taxonomy" id="91928"/>
    <lineage>
        <taxon>Eukaryota</taxon>
        <taxon>Fungi</taxon>
        <taxon>Dikarya</taxon>
        <taxon>Ascomycota</taxon>
        <taxon>Pezizomycotina</taxon>
        <taxon>Eurotiomycetes</taxon>
        <taxon>Chaetothyriomycetidae</taxon>
        <taxon>Chaetothyriales</taxon>
        <taxon>Herpotrichiellaceae</taxon>
        <taxon>Exophiala</taxon>
    </lineage>
</organism>
<dbReference type="Pfam" id="PF00753">
    <property type="entry name" value="Lactamase_B"/>
    <property type="match status" value="1"/>
</dbReference>
<dbReference type="PANTHER" id="PTHR23131:SF1">
    <property type="entry name" value="DOMAIN PROTEIN, PUTATIVE (AFU_ORTHOLOGUE AFUA_3G00280)-RELATED"/>
    <property type="match status" value="1"/>
</dbReference>
<dbReference type="SUPFAM" id="SSF56281">
    <property type="entry name" value="Metallo-hydrolase/oxidoreductase"/>
    <property type="match status" value="1"/>
</dbReference>
<reference evidence="2 3" key="1">
    <citation type="submission" date="2015-01" db="EMBL/GenBank/DDBJ databases">
        <title>The Genome Sequence of Exophiala spinifera CBS89968.</title>
        <authorList>
            <consortium name="The Broad Institute Genomics Platform"/>
            <person name="Cuomo C."/>
            <person name="de Hoog S."/>
            <person name="Gorbushina A."/>
            <person name="Stielow B."/>
            <person name="Teixiera M."/>
            <person name="Abouelleil A."/>
            <person name="Chapman S.B."/>
            <person name="Priest M."/>
            <person name="Young S.K."/>
            <person name="Wortman J."/>
            <person name="Nusbaum C."/>
            <person name="Birren B."/>
        </authorList>
    </citation>
    <scope>NUCLEOTIDE SEQUENCE [LARGE SCALE GENOMIC DNA]</scope>
    <source>
        <strain evidence="2 3">CBS 89968</strain>
    </source>
</reference>
<dbReference type="OrthoDB" id="536211at2759"/>
<sequence length="291" mass="31973">MLIDPPWFTSEGEKLAAWTKEKLNGKPLNAIFTTNHHPDHTWSAHHLLGVFPEARYYSTPQTYHNFVISTQDKVEFWKAVVGPGHFPDVPAVPEPFNHTIFVLPGDESSPIVLLSPLVGDAVDHAILWLPKERVVIAGDVVYGRKYPVLLSDAPTLDLAESWVNALKLISALEPALVIPGHSAPGETLDGHTDVKFTLDYVEWGIKNILAAAEQPTPKQIYDGLLSAFPDATRNASFLANVTAESLGKDGTIWEENIHEDLTLRKRGVLDAYILSGKPASASQQAVKHSEL</sequence>
<evidence type="ECO:0000259" key="1">
    <source>
        <dbReference type="SMART" id="SM00849"/>
    </source>
</evidence>
<dbReference type="AlphaFoldDB" id="A0A0D1ZTH3"/>
<dbReference type="InterPro" id="IPR001279">
    <property type="entry name" value="Metallo-B-lactamas"/>
</dbReference>
<dbReference type="PANTHER" id="PTHR23131">
    <property type="entry name" value="ENDORIBONUCLEASE LACTB2"/>
    <property type="match status" value="1"/>
</dbReference>
<dbReference type="Gene3D" id="3.60.15.10">
    <property type="entry name" value="Ribonuclease Z/Hydroxyacylglutathione hydrolase-like"/>
    <property type="match status" value="1"/>
</dbReference>
<gene>
    <name evidence="2" type="ORF">PV08_06118</name>
</gene>
<dbReference type="RefSeq" id="XP_016236283.1">
    <property type="nucleotide sequence ID" value="XM_016380456.1"/>
</dbReference>
<accession>A0A0D1ZTH3</accession>
<dbReference type="SMART" id="SM00849">
    <property type="entry name" value="Lactamase_B"/>
    <property type="match status" value="1"/>
</dbReference>
<keyword evidence="3" id="KW-1185">Reference proteome</keyword>
<dbReference type="EMBL" id="KN847495">
    <property type="protein sequence ID" value="KIW16067.1"/>
    <property type="molecule type" value="Genomic_DNA"/>
</dbReference>
<dbReference type="STRING" id="91928.A0A0D1ZTH3"/>
<dbReference type="HOGENOM" id="CLU_054962_0_0_1"/>